<evidence type="ECO:0000313" key="1">
    <source>
        <dbReference type="EMBL" id="AFS81111.1"/>
    </source>
</evidence>
<proteinExistence type="predicted"/>
<organism evidence="1 2">
    <name type="scientific">Candidatus Nitrosopumilus koreensis AR1</name>
    <dbReference type="NCBI Taxonomy" id="1229908"/>
    <lineage>
        <taxon>Archaea</taxon>
        <taxon>Nitrososphaerota</taxon>
        <taxon>Nitrososphaeria</taxon>
        <taxon>Nitrosopumilales</taxon>
        <taxon>Nitrosopumilaceae</taxon>
        <taxon>Nitrosopumilus</taxon>
    </lineage>
</organism>
<evidence type="ECO:0000313" key="2">
    <source>
        <dbReference type="Proteomes" id="UP000006101"/>
    </source>
</evidence>
<keyword evidence="2" id="KW-1185">Reference proteome</keyword>
<dbReference type="EMBL" id="CP003842">
    <property type="protein sequence ID" value="AFS81111.1"/>
    <property type="molecule type" value="Genomic_DNA"/>
</dbReference>
<accession>K0B9H4</accession>
<protein>
    <submittedName>
        <fullName evidence="1">Uncharacterized protein</fullName>
    </submittedName>
</protein>
<dbReference type="KEGG" id="nkr:NKOR_06150"/>
<dbReference type="HOGENOM" id="CLU_2629517_0_0_2"/>
<sequence>MFEKEQWVMNQCLLARENTKNRIVAIGLLSVWNGFVTGDLRLQSMIDYGVSLGKHVWHNDDQARKEAIETITCELLD</sequence>
<dbReference type="PATRIC" id="fig|1229908.8.peg.1344"/>
<dbReference type="AlphaFoldDB" id="K0B9H4"/>
<dbReference type="Proteomes" id="UP000006101">
    <property type="component" value="Chromosome"/>
</dbReference>
<name>K0B9H4_9ARCH</name>
<gene>
    <name evidence="1" type="ORF">NKOR_06150</name>
</gene>
<reference evidence="1 2" key="1">
    <citation type="journal article" date="2012" name="J. Bacteriol.">
        <title>Draft Genome Sequence of an Ammonia-Oxidizing Archaeon, "Candidatus Nitrosopumilus koreensis" AR1, from Marine Sediment.</title>
        <authorList>
            <person name="Park S.J."/>
            <person name="Kim J.G."/>
            <person name="Jung M.Y."/>
            <person name="Kim S.J."/>
            <person name="Cha I.T."/>
            <person name="Kwon K."/>
            <person name="Lee J.H."/>
            <person name="Rhee S.K."/>
        </authorList>
    </citation>
    <scope>NUCLEOTIDE SEQUENCE [LARGE SCALE GENOMIC DNA]</scope>
    <source>
        <strain evidence="1 2">AR1</strain>
    </source>
</reference>